<name>A0A1Q3F392_CULTA</name>
<feature type="signal peptide" evidence="1">
    <location>
        <begin position="1"/>
        <end position="19"/>
    </location>
</feature>
<protein>
    <submittedName>
        <fullName evidence="2">Putative 16.7 kDa salivary peptide</fullName>
    </submittedName>
</protein>
<evidence type="ECO:0000256" key="1">
    <source>
        <dbReference type="SAM" id="SignalP"/>
    </source>
</evidence>
<organism evidence="2">
    <name type="scientific">Culex tarsalis</name>
    <name type="common">Encephalitis mosquito</name>
    <dbReference type="NCBI Taxonomy" id="7177"/>
    <lineage>
        <taxon>Eukaryota</taxon>
        <taxon>Metazoa</taxon>
        <taxon>Ecdysozoa</taxon>
        <taxon>Arthropoda</taxon>
        <taxon>Hexapoda</taxon>
        <taxon>Insecta</taxon>
        <taxon>Pterygota</taxon>
        <taxon>Neoptera</taxon>
        <taxon>Endopterygota</taxon>
        <taxon>Diptera</taxon>
        <taxon>Nematocera</taxon>
        <taxon>Culicoidea</taxon>
        <taxon>Culicidae</taxon>
        <taxon>Culicinae</taxon>
        <taxon>Culicini</taxon>
        <taxon>Culex</taxon>
        <taxon>Culex</taxon>
    </lineage>
</organism>
<feature type="chain" id="PRO_5010221097" evidence="1">
    <location>
        <begin position="20"/>
        <end position="159"/>
    </location>
</feature>
<dbReference type="SUPFAM" id="SSF50370">
    <property type="entry name" value="Ricin B-like lectins"/>
    <property type="match status" value="1"/>
</dbReference>
<dbReference type="AlphaFoldDB" id="A0A1Q3F392"/>
<dbReference type="InterPro" id="IPR035992">
    <property type="entry name" value="Ricin_B-like_lectins"/>
</dbReference>
<dbReference type="Gene3D" id="2.80.10.50">
    <property type="match status" value="1"/>
</dbReference>
<proteinExistence type="predicted"/>
<sequence length="159" mass="18780">MKITDFLIIALVLVLSILAQQVPTQGCVTIENRSVKRYLVSSTSYDADRRHVEYERVAEKWIITRAGTYYRITHARLGEDLYESEYYWNGNYLFTWKPRTRITDGGAWWVITPTDGGFFRIRNVKFGHCLYTNEMNSWICAYEDCDSWRYEWKISSVGC</sequence>
<accession>A0A1Q3F392</accession>
<evidence type="ECO:0000313" key="2">
    <source>
        <dbReference type="EMBL" id="JAV21997.1"/>
    </source>
</evidence>
<dbReference type="EMBL" id="GFDL01013048">
    <property type="protein sequence ID" value="JAV21997.1"/>
    <property type="molecule type" value="Transcribed_RNA"/>
</dbReference>
<dbReference type="CDD" id="cd23667">
    <property type="entry name" value="beta-trefoil_Ricin_CqDVP-like"/>
    <property type="match status" value="1"/>
</dbReference>
<reference evidence="2" key="1">
    <citation type="submission" date="2017-01" db="EMBL/GenBank/DDBJ databases">
        <title>A deep insight into the sialotranscriptome of adult male and female Cluex tarsalis mosquitoes.</title>
        <authorList>
            <person name="Ribeiro J.M."/>
            <person name="Moreira F."/>
            <person name="Bernard K.A."/>
            <person name="Calvo E."/>
        </authorList>
    </citation>
    <scope>NUCLEOTIDE SEQUENCE</scope>
    <source>
        <strain evidence="2">Kern County</strain>
        <tissue evidence="2">Salivary glands</tissue>
    </source>
</reference>
<keyword evidence="1" id="KW-0732">Signal</keyword>